<dbReference type="Proteomes" id="UP000094769">
    <property type="component" value="Unassembled WGS sequence"/>
</dbReference>
<dbReference type="RefSeq" id="WP_069121800.1">
    <property type="nucleotide sequence ID" value="NZ_MARB01000005.1"/>
</dbReference>
<gene>
    <name evidence="1" type="ORF">CODIS_10400</name>
</gene>
<dbReference type="AlphaFoldDB" id="A0A7Z1AGU7"/>
<dbReference type="EMBL" id="MARB01000005">
    <property type="protein sequence ID" value="ODJ88494.1"/>
    <property type="molecule type" value="Genomic_DNA"/>
</dbReference>
<sequence length="492" mass="54347">MVQNVKLPSWQGIKSFAKRVGQWGKVAPKAVDIEMESVSGVGVRDSMRPGFVHGVKWTANNEIYRDLSEPLVKETKFSSPMRARAAERLSVSPVASPQYTTLQSIKTGEALKQAYAEVNPFDDVKRLLKDETRLGALHQHNVNPVSSLGGEKITPQQLFKNIKGELLPYGQMRSNVAAAMGRIESYDYPHAESPKSHLKRIKAAEKQLKSNEKVTKRVLKNAKQAVSKHIDDAVRQQQRVFGDNIKASRSELSALRKNLRMDLKRIQTESIKSNDIALKNVGARSPSVLSRTSSTSSVNSILSNASIGSTGSVDVGVDPASRTARQPGLSGGKPYASAKPYTFSGVGEADRYSAAREVPLRTGSMKDLSRVPGHGVRTSDYDDYKPISEADRAAKFDRRWRAGREAINNKQTEINNELQRVRALRSVRRQLKKGLNGEADSVLGNAMNDHKKLKSDLKGVKKQVKKGLSAEKAAARSARFAGMRARMLRFFR</sequence>
<reference evidence="1 2" key="1">
    <citation type="submission" date="2016-06" db="EMBL/GenBank/DDBJ databases">
        <title>Genome sequence of endosymbiont of Candidatus Endolucinida thiodiazotropha.</title>
        <authorList>
            <person name="Poehlein A."/>
            <person name="Koenig S."/>
            <person name="Heiden S.E."/>
            <person name="Thuermer A."/>
            <person name="Voget S."/>
            <person name="Daniel R."/>
            <person name="Markert S."/>
            <person name="Gros O."/>
            <person name="Schweder T."/>
        </authorList>
    </citation>
    <scope>NUCLEOTIDE SEQUENCE [LARGE SCALE GENOMIC DNA]</scope>
    <source>
        <strain evidence="1 2">COS</strain>
    </source>
</reference>
<evidence type="ECO:0000313" key="2">
    <source>
        <dbReference type="Proteomes" id="UP000094769"/>
    </source>
</evidence>
<proteinExistence type="predicted"/>
<name>A0A7Z1AGU7_9GAMM</name>
<keyword evidence="2" id="KW-1185">Reference proteome</keyword>
<evidence type="ECO:0000313" key="1">
    <source>
        <dbReference type="EMBL" id="ODJ88494.1"/>
    </source>
</evidence>
<protein>
    <submittedName>
        <fullName evidence="1">Uncharacterized protein</fullName>
    </submittedName>
</protein>
<comment type="caution">
    <text evidence="1">The sequence shown here is derived from an EMBL/GenBank/DDBJ whole genome shotgun (WGS) entry which is preliminary data.</text>
</comment>
<accession>A0A7Z1AGU7</accession>
<organism evidence="1 2">
    <name type="scientific">Candidatus Thiodiazotropha endolucinida</name>
    <dbReference type="NCBI Taxonomy" id="1655433"/>
    <lineage>
        <taxon>Bacteria</taxon>
        <taxon>Pseudomonadati</taxon>
        <taxon>Pseudomonadota</taxon>
        <taxon>Gammaproteobacteria</taxon>
        <taxon>Chromatiales</taxon>
        <taxon>Sedimenticolaceae</taxon>
        <taxon>Candidatus Thiodiazotropha</taxon>
    </lineage>
</organism>